<dbReference type="PANTHER" id="PTHR32552">
    <property type="entry name" value="FERRICHROME IRON RECEPTOR-RELATED"/>
    <property type="match status" value="1"/>
</dbReference>
<evidence type="ECO:0000256" key="10">
    <source>
        <dbReference type="ARBA" id="ARBA00023237"/>
    </source>
</evidence>
<evidence type="ECO:0000256" key="6">
    <source>
        <dbReference type="ARBA" id="ARBA00023004"/>
    </source>
</evidence>
<keyword evidence="5 11" id="KW-0812">Transmembrane</keyword>
<evidence type="ECO:0000256" key="3">
    <source>
        <dbReference type="ARBA" id="ARBA00022452"/>
    </source>
</evidence>
<evidence type="ECO:0000256" key="2">
    <source>
        <dbReference type="ARBA" id="ARBA00022448"/>
    </source>
</evidence>
<dbReference type="KEGG" id="sbd:ATN00_08775"/>
<evidence type="ECO:0000256" key="12">
    <source>
        <dbReference type="RuleBase" id="RU003357"/>
    </source>
</evidence>
<dbReference type="InterPro" id="IPR036942">
    <property type="entry name" value="Beta-barrel_TonB_sf"/>
</dbReference>
<keyword evidence="6" id="KW-0408">Iron</keyword>
<dbReference type="Pfam" id="PF00593">
    <property type="entry name" value="TonB_dep_Rec_b-barrel"/>
    <property type="match status" value="1"/>
</dbReference>
<dbReference type="InterPro" id="IPR000531">
    <property type="entry name" value="Beta-barrel_TonB"/>
</dbReference>
<feature type="signal peptide" evidence="13">
    <location>
        <begin position="1"/>
        <end position="31"/>
    </location>
</feature>
<proteinExistence type="inferred from homology"/>
<sequence length="766" mass="83366">MNQGYRFKRSGLRFALLANVGLIAFAQPVQAQVETAAQSTDSGGLQDIVVTARRTEESAQRTPIAITALSSTDLERRQITDLKGVQYSAPNINIATYPGDPSSITIQMRGQVQTDLVATSDPAIGVYLDGVYLGRGNGSSLTTLDLERIEVLRGPQGTLFGRNTTGGALNIVSKDPSDKLEGFMSGSVGKFDSFDLSGALTIPINDKLAVRGAFQHSQSGGYFKDTYNGQNLLDNNVDVARLKLKWQPTDAFTVLLAGDYSDITGNGAAFKLISVTPGAALNLLPAAQPGVDGGRAVSSYIGGDPYANQSQLDNAYHARLWGTSLTMTLDLGDAQLKSITAYRELKRTAAFDYDGTPYVIAEANSVDLRQHQFSQELQLNGSAFDHRLTYTGGLFYFAEHARDITRNDYLIGLAPPPFTRAITDGEVENDSYAAYAQATYEVLANTRITAGLRYTRDTRELISRNRGFRSATFGGPVTSEVCSLVAVVRDNPAVCQATLNADFGYWSYTLGVDHQLTDNVLIYARTGRSYKAGGFNIRSTTVPDSFAPFAPEKLTDYEVGVKADLFDHHLRNNLAVFYSDYRNMQRTLQVATPAGPNPSANFTTNAKKAHIFGIENELTGQIGGLRVTVSGGYLKPVYDDYRDTAAPFTDRSGEPFIEVSKYNVSVSGQYELATGFGKVRIGGDYSYRTKFYFAPQDTIFQKGYGLANAQVAVDLNAIPGLEVSAYVRNLTDKYYNIYMLQLPALGFASVTPGEPRTYGAKATFRF</sequence>
<evidence type="ECO:0000256" key="11">
    <source>
        <dbReference type="PROSITE-ProRule" id="PRU01360"/>
    </source>
</evidence>
<dbReference type="GO" id="GO:0009279">
    <property type="term" value="C:cell outer membrane"/>
    <property type="evidence" value="ECO:0007669"/>
    <property type="project" value="UniProtKB-SubCell"/>
</dbReference>
<dbReference type="InterPro" id="IPR012910">
    <property type="entry name" value="Plug_dom"/>
</dbReference>
<dbReference type="EMBL" id="CP013264">
    <property type="protein sequence ID" value="ALR20385.1"/>
    <property type="molecule type" value="Genomic_DNA"/>
</dbReference>
<protein>
    <recommendedName>
        <fullName evidence="18">TonB-dependent receptor</fullName>
    </recommendedName>
</protein>
<dbReference type="Proteomes" id="UP000056968">
    <property type="component" value="Chromosome"/>
</dbReference>
<name>A0A0S3EYA6_9SPHN</name>
<evidence type="ECO:0000256" key="4">
    <source>
        <dbReference type="ARBA" id="ARBA00022496"/>
    </source>
</evidence>
<dbReference type="Pfam" id="PF07715">
    <property type="entry name" value="Plug"/>
    <property type="match status" value="1"/>
</dbReference>
<feature type="domain" description="TonB-dependent receptor-like beta-barrel" evidence="14">
    <location>
        <begin position="287"/>
        <end position="730"/>
    </location>
</feature>
<keyword evidence="8 12" id="KW-0798">TonB box</keyword>
<feature type="chain" id="PRO_5006611754" description="TonB-dependent receptor" evidence="13">
    <location>
        <begin position="32"/>
        <end position="766"/>
    </location>
</feature>
<keyword evidence="9 11" id="KW-0472">Membrane</keyword>
<comment type="similarity">
    <text evidence="11 12">Belongs to the TonB-dependent receptor family.</text>
</comment>
<dbReference type="Gene3D" id="2.40.170.20">
    <property type="entry name" value="TonB-dependent receptor, beta-barrel domain"/>
    <property type="match status" value="1"/>
</dbReference>
<accession>A0A0S3EYA6</accession>
<keyword evidence="13" id="KW-0732">Signal</keyword>
<evidence type="ECO:0000256" key="7">
    <source>
        <dbReference type="ARBA" id="ARBA00023065"/>
    </source>
</evidence>
<keyword evidence="4" id="KW-0410">Iron transport</keyword>
<dbReference type="InterPro" id="IPR039426">
    <property type="entry name" value="TonB-dep_rcpt-like"/>
</dbReference>
<evidence type="ECO:0000313" key="16">
    <source>
        <dbReference type="EMBL" id="ALR20385.1"/>
    </source>
</evidence>
<dbReference type="GO" id="GO:0006826">
    <property type="term" value="P:iron ion transport"/>
    <property type="evidence" value="ECO:0007669"/>
    <property type="project" value="UniProtKB-KW"/>
</dbReference>
<evidence type="ECO:0000256" key="5">
    <source>
        <dbReference type="ARBA" id="ARBA00022692"/>
    </source>
</evidence>
<keyword evidence="2 11" id="KW-0813">Transport</keyword>
<evidence type="ECO:0000259" key="15">
    <source>
        <dbReference type="Pfam" id="PF07715"/>
    </source>
</evidence>
<comment type="subcellular location">
    <subcellularLocation>
        <location evidence="1 11">Cell outer membrane</location>
        <topology evidence="1 11">Multi-pass membrane protein</topology>
    </subcellularLocation>
</comment>
<dbReference type="STRING" id="1332080.ATN00_08775"/>
<dbReference type="PANTHER" id="PTHR32552:SF81">
    <property type="entry name" value="TONB-DEPENDENT OUTER MEMBRANE RECEPTOR"/>
    <property type="match status" value="1"/>
</dbReference>
<feature type="domain" description="TonB-dependent receptor plug" evidence="15">
    <location>
        <begin position="59"/>
        <end position="168"/>
    </location>
</feature>
<evidence type="ECO:0000313" key="17">
    <source>
        <dbReference type="Proteomes" id="UP000056968"/>
    </source>
</evidence>
<dbReference type="OrthoDB" id="9760333at2"/>
<evidence type="ECO:0000256" key="9">
    <source>
        <dbReference type="ARBA" id="ARBA00023136"/>
    </source>
</evidence>
<evidence type="ECO:0000259" key="14">
    <source>
        <dbReference type="Pfam" id="PF00593"/>
    </source>
</evidence>
<dbReference type="SUPFAM" id="SSF56935">
    <property type="entry name" value="Porins"/>
    <property type="match status" value="1"/>
</dbReference>
<gene>
    <name evidence="16" type="ORF">ATN00_08775</name>
</gene>
<evidence type="ECO:0008006" key="18">
    <source>
        <dbReference type="Google" id="ProtNLM"/>
    </source>
</evidence>
<reference evidence="16 17" key="1">
    <citation type="submission" date="2015-11" db="EMBL/GenBank/DDBJ databases">
        <title>A Two-component Flavoprotein Monooxygenase System MeaXY Responsible for para-Hydroxylation of 2-Methyl-6-ethylaniline and 2,6-Diethylaniline in Sphingobium baderi DE-13.</title>
        <authorList>
            <person name="Cheng M."/>
            <person name="Meng Q."/>
            <person name="Yang Y."/>
            <person name="Chu C."/>
            <person name="Yan X."/>
            <person name="He J."/>
            <person name="Li S."/>
        </authorList>
    </citation>
    <scope>NUCLEOTIDE SEQUENCE [LARGE SCALE GENOMIC DNA]</scope>
    <source>
        <strain evidence="16 17">DE-13</strain>
    </source>
</reference>
<dbReference type="RefSeq" id="WP_062063999.1">
    <property type="nucleotide sequence ID" value="NZ_CP013264.1"/>
</dbReference>
<dbReference type="PROSITE" id="PS52016">
    <property type="entry name" value="TONB_DEPENDENT_REC_3"/>
    <property type="match status" value="1"/>
</dbReference>
<keyword evidence="10 11" id="KW-0998">Cell outer membrane</keyword>
<keyword evidence="17" id="KW-1185">Reference proteome</keyword>
<evidence type="ECO:0000256" key="1">
    <source>
        <dbReference type="ARBA" id="ARBA00004571"/>
    </source>
</evidence>
<dbReference type="AlphaFoldDB" id="A0A0S3EYA6"/>
<dbReference type="CDD" id="cd01347">
    <property type="entry name" value="ligand_gated_channel"/>
    <property type="match status" value="1"/>
</dbReference>
<evidence type="ECO:0000256" key="13">
    <source>
        <dbReference type="SAM" id="SignalP"/>
    </source>
</evidence>
<keyword evidence="3 11" id="KW-1134">Transmembrane beta strand</keyword>
<evidence type="ECO:0000256" key="8">
    <source>
        <dbReference type="ARBA" id="ARBA00023077"/>
    </source>
</evidence>
<keyword evidence="7" id="KW-0406">Ion transport</keyword>
<organism evidence="16 17">
    <name type="scientific">Sphingobium baderi</name>
    <dbReference type="NCBI Taxonomy" id="1332080"/>
    <lineage>
        <taxon>Bacteria</taxon>
        <taxon>Pseudomonadati</taxon>
        <taxon>Pseudomonadota</taxon>
        <taxon>Alphaproteobacteria</taxon>
        <taxon>Sphingomonadales</taxon>
        <taxon>Sphingomonadaceae</taxon>
        <taxon>Sphingobium</taxon>
    </lineage>
</organism>